<evidence type="ECO:0000313" key="2">
    <source>
        <dbReference type="Proteomes" id="UP000821865"/>
    </source>
</evidence>
<proteinExistence type="predicted"/>
<gene>
    <name evidence="1" type="ORF">HPB49_020507</name>
</gene>
<dbReference type="EMBL" id="CM023470">
    <property type="protein sequence ID" value="KAH7980958.1"/>
    <property type="molecule type" value="Genomic_DNA"/>
</dbReference>
<keyword evidence="2" id="KW-1185">Reference proteome</keyword>
<sequence length="321" mass="35860">MDHHCTTAAVPWGAVDEGQEVKSDHRRELINTVGYADHETYLWQLDQSALDRTEFFTEPQAHHQHLDVGCGTGGFTCRALLPLNRPATRIVGTDVSPSMLEYARRHNNQGSIEYELLDITSSPEVSAFVAKNGQFQRVYSFLCFHLVPDPTVAFQNIGDLLTIDGECLVTACVTNPAVDAWLDVHLMPQWKTWVASLVLSTVRMQDPRVVLPSSIYFNYGGTVAQIEEDIRKCVVHAGLECLACEVIECTWVMRDVGHIFEVYSDCFPVGAELPSSDKSALKAAYIKCLRPRVKETPRGCEMSVGIYRVHATPRRQAPAEH</sequence>
<dbReference type="Proteomes" id="UP000821865">
    <property type="component" value="Chromosome 1"/>
</dbReference>
<evidence type="ECO:0000313" key="1">
    <source>
        <dbReference type="EMBL" id="KAH7980958.1"/>
    </source>
</evidence>
<accession>A0ACB8E2W3</accession>
<reference evidence="1" key="1">
    <citation type="submission" date="2020-05" db="EMBL/GenBank/DDBJ databases">
        <title>Large-scale comparative analyses of tick genomes elucidate their genetic diversity and vector capacities.</title>
        <authorList>
            <person name="Jia N."/>
            <person name="Wang J."/>
            <person name="Shi W."/>
            <person name="Du L."/>
            <person name="Sun Y."/>
            <person name="Zhan W."/>
            <person name="Jiang J."/>
            <person name="Wang Q."/>
            <person name="Zhang B."/>
            <person name="Ji P."/>
            <person name="Sakyi L.B."/>
            <person name="Cui X."/>
            <person name="Yuan T."/>
            <person name="Jiang B."/>
            <person name="Yang W."/>
            <person name="Lam T.T.-Y."/>
            <person name="Chang Q."/>
            <person name="Ding S."/>
            <person name="Wang X."/>
            <person name="Zhu J."/>
            <person name="Ruan X."/>
            <person name="Zhao L."/>
            <person name="Wei J."/>
            <person name="Que T."/>
            <person name="Du C."/>
            <person name="Cheng J."/>
            <person name="Dai P."/>
            <person name="Han X."/>
            <person name="Huang E."/>
            <person name="Gao Y."/>
            <person name="Liu J."/>
            <person name="Shao H."/>
            <person name="Ye R."/>
            <person name="Li L."/>
            <person name="Wei W."/>
            <person name="Wang X."/>
            <person name="Wang C."/>
            <person name="Yang T."/>
            <person name="Huo Q."/>
            <person name="Li W."/>
            <person name="Guo W."/>
            <person name="Chen H."/>
            <person name="Zhou L."/>
            <person name="Ni X."/>
            <person name="Tian J."/>
            <person name="Zhou Y."/>
            <person name="Sheng Y."/>
            <person name="Liu T."/>
            <person name="Pan Y."/>
            <person name="Xia L."/>
            <person name="Li J."/>
            <person name="Zhao F."/>
            <person name="Cao W."/>
        </authorList>
    </citation>
    <scope>NUCLEOTIDE SEQUENCE</scope>
    <source>
        <strain evidence="1">Dsil-2018</strain>
    </source>
</reference>
<comment type="caution">
    <text evidence="1">The sequence shown here is derived from an EMBL/GenBank/DDBJ whole genome shotgun (WGS) entry which is preliminary data.</text>
</comment>
<protein>
    <submittedName>
        <fullName evidence="1">Uncharacterized protein</fullName>
    </submittedName>
</protein>
<name>A0ACB8E2W3_DERSI</name>
<organism evidence="1 2">
    <name type="scientific">Dermacentor silvarum</name>
    <name type="common">Tick</name>
    <dbReference type="NCBI Taxonomy" id="543639"/>
    <lineage>
        <taxon>Eukaryota</taxon>
        <taxon>Metazoa</taxon>
        <taxon>Ecdysozoa</taxon>
        <taxon>Arthropoda</taxon>
        <taxon>Chelicerata</taxon>
        <taxon>Arachnida</taxon>
        <taxon>Acari</taxon>
        <taxon>Parasitiformes</taxon>
        <taxon>Ixodida</taxon>
        <taxon>Ixodoidea</taxon>
        <taxon>Ixodidae</taxon>
        <taxon>Rhipicephalinae</taxon>
        <taxon>Dermacentor</taxon>
    </lineage>
</organism>